<evidence type="ECO:0000313" key="6">
    <source>
        <dbReference type="Proteomes" id="UP001150904"/>
    </source>
</evidence>
<proteinExistence type="predicted"/>
<sequence length="755" mass="87455">MRRISLAGETFSSHWFHSRPAGPEQCFYNHQNLLVPGLTGHRQISSSTRSHIRQLGGPQPRKRCQPQRRNSFHEFTTTGRHSSANATRPEWIETERHQHAAVRPTWDSPEAEAEYANKFFQVLQDGQPDQVMTAMTDPRSAGLVGSLHQNIFLEALHRLSPTYFVEPFRNLHHPLHSWSTLLNGVKRIEEVFDGFVKNLLTITSYRTSGGYSLDLAEFTHLLDCARSMGNGPLANDIWRSMKDSGVIPDGRCYNHYMEALVWDHCYTGQEAYRLRALPRSYYKRRQVTDRNIGWQGYGTGQQSVRKTVMNLFREMLDNGHPADERSYINVMLASARVGHGPGIRHVLSTVWNIQVDVLKQEPDNSKIPAPTPYEPWSALYPTENLLFAIAHGFGTNNDIPGAVRTIEFISASYNIPIPHRIWHELFERAYVQCRIRTTQTEDEQQANAVGPVSMQLVQSIFETMTSEPFNVQPTVQMRRFMINIGIDMGSLEDCKTHLDEAYKFLSETRQKEEKARALVLRCLVPLLETSQKQMRQGSPCDPSLFQSPILAEAIQSYDILRLEVYQQVYLLRRALWVTVRVPHWKDTPDKDWFYQERPRMLEEWCDFLPARKRIFYDENTGSVDMQGRTGFKDRHWCGDLHIPVRRMNDHQTLFHPIEHVAWTQDGKWNDLLNRYPWLDTKLAPLDRLFNFQRPNSPEFLDMLEKLRGNWVEYPEEHPQSTASNPHGGFFGRLAALGLLKSNERGIFLLDDKSWI</sequence>
<evidence type="ECO:0000313" key="5">
    <source>
        <dbReference type="EMBL" id="KAJ5218770.1"/>
    </source>
</evidence>
<dbReference type="InterPro" id="IPR024319">
    <property type="entry name" value="ATPase_expression_mit"/>
</dbReference>
<accession>A0A9W9NF52</accession>
<dbReference type="InterPro" id="IPR011990">
    <property type="entry name" value="TPR-like_helical_dom_sf"/>
</dbReference>
<gene>
    <name evidence="5" type="ORF">N7498_000869</name>
</gene>
<dbReference type="EMBL" id="JAPQKR010000004">
    <property type="protein sequence ID" value="KAJ5218770.1"/>
    <property type="molecule type" value="Genomic_DNA"/>
</dbReference>
<comment type="caution">
    <text evidence="5">The sequence shown here is derived from an EMBL/GenBank/DDBJ whole genome shotgun (WGS) entry which is preliminary data.</text>
</comment>
<dbReference type="OrthoDB" id="185373at2759"/>
<feature type="region of interest" description="Disordered" evidence="4">
    <location>
        <begin position="47"/>
        <end position="68"/>
    </location>
</feature>
<dbReference type="GO" id="GO:0005739">
    <property type="term" value="C:mitochondrion"/>
    <property type="evidence" value="ECO:0007669"/>
    <property type="project" value="UniProtKB-SubCell"/>
</dbReference>
<evidence type="ECO:0000256" key="3">
    <source>
        <dbReference type="ARBA" id="ARBA00023128"/>
    </source>
</evidence>
<dbReference type="GeneID" id="83175232"/>
<name>A0A9W9NF52_9EURO</name>
<reference evidence="5" key="2">
    <citation type="journal article" date="2023" name="IMA Fungus">
        <title>Comparative genomic study of the Penicillium genus elucidates a diverse pangenome and 15 lateral gene transfer events.</title>
        <authorList>
            <person name="Petersen C."/>
            <person name="Sorensen T."/>
            <person name="Nielsen M.R."/>
            <person name="Sondergaard T.E."/>
            <person name="Sorensen J.L."/>
            <person name="Fitzpatrick D.A."/>
            <person name="Frisvad J.C."/>
            <person name="Nielsen K.L."/>
        </authorList>
    </citation>
    <scope>NUCLEOTIDE SEQUENCE</scope>
    <source>
        <strain evidence="5">IBT 15544</strain>
    </source>
</reference>
<dbReference type="Gene3D" id="1.25.40.10">
    <property type="entry name" value="Tetratricopeptide repeat domain"/>
    <property type="match status" value="1"/>
</dbReference>
<keyword evidence="6" id="KW-1185">Reference proteome</keyword>
<keyword evidence="3" id="KW-0496">Mitochondrion</keyword>
<evidence type="ECO:0000256" key="4">
    <source>
        <dbReference type="SAM" id="MobiDB-lite"/>
    </source>
</evidence>
<dbReference type="AlphaFoldDB" id="A0A9W9NF52"/>
<keyword evidence="2" id="KW-0809">Transit peptide</keyword>
<dbReference type="Pfam" id="PF12921">
    <property type="entry name" value="ATP13"/>
    <property type="match status" value="1"/>
</dbReference>
<evidence type="ECO:0000256" key="2">
    <source>
        <dbReference type="ARBA" id="ARBA00022946"/>
    </source>
</evidence>
<comment type="subcellular location">
    <subcellularLocation>
        <location evidence="1">Mitochondrion</location>
    </subcellularLocation>
</comment>
<reference evidence="5" key="1">
    <citation type="submission" date="2022-12" db="EMBL/GenBank/DDBJ databases">
        <authorList>
            <person name="Petersen C."/>
        </authorList>
    </citation>
    <scope>NUCLEOTIDE SEQUENCE</scope>
    <source>
        <strain evidence="5">IBT 15544</strain>
    </source>
</reference>
<protein>
    <submittedName>
        <fullName evidence="5">Uncharacterized protein</fullName>
    </submittedName>
</protein>
<organism evidence="5 6">
    <name type="scientific">Penicillium cinerascens</name>
    <dbReference type="NCBI Taxonomy" id="70096"/>
    <lineage>
        <taxon>Eukaryota</taxon>
        <taxon>Fungi</taxon>
        <taxon>Dikarya</taxon>
        <taxon>Ascomycota</taxon>
        <taxon>Pezizomycotina</taxon>
        <taxon>Eurotiomycetes</taxon>
        <taxon>Eurotiomycetidae</taxon>
        <taxon>Eurotiales</taxon>
        <taxon>Aspergillaceae</taxon>
        <taxon>Penicillium</taxon>
    </lineage>
</organism>
<evidence type="ECO:0000256" key="1">
    <source>
        <dbReference type="ARBA" id="ARBA00004173"/>
    </source>
</evidence>
<dbReference type="Proteomes" id="UP001150904">
    <property type="component" value="Unassembled WGS sequence"/>
</dbReference>
<dbReference type="RefSeq" id="XP_058313343.1">
    <property type="nucleotide sequence ID" value="XM_058447932.1"/>
</dbReference>